<keyword evidence="10" id="KW-1185">Reference proteome</keyword>
<dbReference type="CDD" id="cd04318">
    <property type="entry name" value="EcAsnRS_like_N"/>
    <property type="match status" value="1"/>
</dbReference>
<name>A0AA35XBU4_GEOBA</name>
<dbReference type="InterPro" id="IPR045864">
    <property type="entry name" value="aa-tRNA-synth_II/BPL/LPL"/>
</dbReference>
<keyword evidence="4" id="KW-0547">Nucleotide-binding</keyword>
<reference evidence="9" key="1">
    <citation type="submission" date="2023-03" db="EMBL/GenBank/DDBJ databases">
        <authorList>
            <person name="Steffen K."/>
            <person name="Cardenas P."/>
        </authorList>
    </citation>
    <scope>NUCLEOTIDE SEQUENCE</scope>
</reference>
<dbReference type="GO" id="GO:0003676">
    <property type="term" value="F:nucleic acid binding"/>
    <property type="evidence" value="ECO:0007669"/>
    <property type="project" value="InterPro"/>
</dbReference>
<evidence type="ECO:0000313" key="9">
    <source>
        <dbReference type="EMBL" id="CAI8051684.1"/>
    </source>
</evidence>
<dbReference type="EMBL" id="CASHTH010003955">
    <property type="protein sequence ID" value="CAI8051684.1"/>
    <property type="molecule type" value="Genomic_DNA"/>
</dbReference>
<organism evidence="9 10">
    <name type="scientific">Geodia barretti</name>
    <name type="common">Barrett's horny sponge</name>
    <dbReference type="NCBI Taxonomy" id="519541"/>
    <lineage>
        <taxon>Eukaryota</taxon>
        <taxon>Metazoa</taxon>
        <taxon>Porifera</taxon>
        <taxon>Demospongiae</taxon>
        <taxon>Heteroscleromorpha</taxon>
        <taxon>Tetractinellida</taxon>
        <taxon>Astrophorina</taxon>
        <taxon>Geodiidae</taxon>
        <taxon>Geodia</taxon>
    </lineage>
</organism>
<accession>A0AA35XBU4</accession>
<comment type="caution">
    <text evidence="9">The sequence shown here is derived from an EMBL/GenBank/DDBJ whole genome shotgun (WGS) entry which is preliminary data.</text>
</comment>
<keyword evidence="5" id="KW-0067">ATP-binding</keyword>
<dbReference type="SUPFAM" id="SSF55681">
    <property type="entry name" value="Class II aaRS and biotin synthetases"/>
    <property type="match status" value="1"/>
</dbReference>
<dbReference type="InterPro" id="IPR012340">
    <property type="entry name" value="NA-bd_OB-fold"/>
</dbReference>
<dbReference type="Gene3D" id="2.40.50.140">
    <property type="entry name" value="Nucleic acid-binding proteins"/>
    <property type="match status" value="1"/>
</dbReference>
<keyword evidence="3 9" id="KW-0436">Ligase</keyword>
<dbReference type="PANTHER" id="PTHR22594">
    <property type="entry name" value="ASPARTYL/LYSYL-TRNA SYNTHETASE"/>
    <property type="match status" value="1"/>
</dbReference>
<gene>
    <name evidence="9" type="ORF">GBAR_LOCUS28296</name>
</gene>
<dbReference type="GO" id="GO:0006421">
    <property type="term" value="P:asparaginyl-tRNA aminoacylation"/>
    <property type="evidence" value="ECO:0007669"/>
    <property type="project" value="InterPro"/>
</dbReference>
<dbReference type="Gene3D" id="3.30.930.10">
    <property type="entry name" value="Bira Bifunctional Protein, Domain 2"/>
    <property type="match status" value="1"/>
</dbReference>
<evidence type="ECO:0000256" key="6">
    <source>
        <dbReference type="ARBA" id="ARBA00022917"/>
    </source>
</evidence>
<evidence type="ECO:0000256" key="4">
    <source>
        <dbReference type="ARBA" id="ARBA00022741"/>
    </source>
</evidence>
<evidence type="ECO:0000256" key="7">
    <source>
        <dbReference type="ARBA" id="ARBA00023146"/>
    </source>
</evidence>
<sequence length="480" mass="53769">MLFRQNVVVRLWPRVATVSAAVRTLTSRITVRDAVAATSTREDVSVLGWVKNMRKQKELVFIDLNDGSTAARLQVVAPSNLLRGVHLNVGCSVVAKGKIVPVSLASQDVELAASQVQLLGTCDPKKYPFKRGKIHGVEYLRQFPHLRPQTGVFSRVLRLRSAATMAVHRFFQDRGFINFHTPIISSSDCEGAGELFEIRPSQAAEDEKRFFSTDAFLTVSGQLHAEAVTSGMSAVYTFGPTFRAEKSHTKRHLSEFYMVEAETVLHGSGLSELLCLVEDLYKHTLEVLLKDNYDDINYFHETICSDEAKISILNSIERPFARMTYSEAMDELENAASKNSFHTQPQWGDDLQRDHELHLLSVTGQLPVFITDFPAAIKPFYARTLDSDTNIVSSVDLLVPGVGEVVGGSVREERETVLRDRLTRLGLLEKYQWYLDLRRFGTVPHGGFGLGFERLLQAFLGVADIRDVIPFPRYLGSCQM</sequence>
<evidence type="ECO:0000256" key="1">
    <source>
        <dbReference type="ARBA" id="ARBA00008226"/>
    </source>
</evidence>
<dbReference type="PROSITE" id="PS50862">
    <property type="entry name" value="AA_TRNA_LIGASE_II"/>
    <property type="match status" value="1"/>
</dbReference>
<protein>
    <recommendedName>
        <fullName evidence="2">asparagine--tRNA ligase</fullName>
        <ecNumber evidence="2">6.1.1.22</ecNumber>
    </recommendedName>
</protein>
<dbReference type="SUPFAM" id="SSF50249">
    <property type="entry name" value="Nucleic acid-binding proteins"/>
    <property type="match status" value="1"/>
</dbReference>
<dbReference type="PRINTS" id="PR01042">
    <property type="entry name" value="TRNASYNTHASP"/>
</dbReference>
<dbReference type="Pfam" id="PF01336">
    <property type="entry name" value="tRNA_anti-codon"/>
    <property type="match status" value="1"/>
</dbReference>
<keyword evidence="7" id="KW-0030">Aminoacyl-tRNA synthetase</keyword>
<evidence type="ECO:0000256" key="2">
    <source>
        <dbReference type="ARBA" id="ARBA00012816"/>
    </source>
</evidence>
<evidence type="ECO:0000256" key="5">
    <source>
        <dbReference type="ARBA" id="ARBA00022840"/>
    </source>
</evidence>
<evidence type="ECO:0000313" key="10">
    <source>
        <dbReference type="Proteomes" id="UP001174909"/>
    </source>
</evidence>
<comment type="similarity">
    <text evidence="1">Belongs to the class-II aminoacyl-tRNA synthetase family.</text>
</comment>
<feature type="domain" description="Aminoacyl-transfer RNA synthetases class-II family profile" evidence="8">
    <location>
        <begin position="157"/>
        <end position="470"/>
    </location>
</feature>
<dbReference type="InterPro" id="IPR004365">
    <property type="entry name" value="NA-bd_OB_tRNA"/>
</dbReference>
<dbReference type="GO" id="GO:0005739">
    <property type="term" value="C:mitochondrion"/>
    <property type="evidence" value="ECO:0007669"/>
    <property type="project" value="TreeGrafter"/>
</dbReference>
<dbReference type="InterPro" id="IPR006195">
    <property type="entry name" value="aa-tRNA-synth_II"/>
</dbReference>
<dbReference type="GO" id="GO:0005524">
    <property type="term" value="F:ATP binding"/>
    <property type="evidence" value="ECO:0007669"/>
    <property type="project" value="UniProtKB-KW"/>
</dbReference>
<evidence type="ECO:0000256" key="3">
    <source>
        <dbReference type="ARBA" id="ARBA00022598"/>
    </source>
</evidence>
<dbReference type="Pfam" id="PF00152">
    <property type="entry name" value="tRNA-synt_2"/>
    <property type="match status" value="1"/>
</dbReference>
<proteinExistence type="inferred from homology"/>
<dbReference type="PANTHER" id="PTHR22594:SF34">
    <property type="entry name" value="ASPARAGINE--TRNA LIGASE, MITOCHONDRIAL-RELATED"/>
    <property type="match status" value="1"/>
</dbReference>
<evidence type="ECO:0000259" key="8">
    <source>
        <dbReference type="PROSITE" id="PS50862"/>
    </source>
</evidence>
<dbReference type="NCBIfam" id="NF003037">
    <property type="entry name" value="PRK03932.1"/>
    <property type="match status" value="1"/>
</dbReference>
<dbReference type="GO" id="GO:0004816">
    <property type="term" value="F:asparagine-tRNA ligase activity"/>
    <property type="evidence" value="ECO:0007669"/>
    <property type="project" value="UniProtKB-EC"/>
</dbReference>
<keyword evidence="6" id="KW-0648">Protein biosynthesis</keyword>
<dbReference type="EC" id="6.1.1.22" evidence="2"/>
<dbReference type="AlphaFoldDB" id="A0AA35XBU4"/>
<dbReference type="Proteomes" id="UP001174909">
    <property type="component" value="Unassembled WGS sequence"/>
</dbReference>
<dbReference type="InterPro" id="IPR004364">
    <property type="entry name" value="Aa-tRNA-synt_II"/>
</dbReference>
<dbReference type="InterPro" id="IPR002312">
    <property type="entry name" value="Asp/Asn-tRNA-synth_IIb"/>
</dbReference>
<dbReference type="NCBIfam" id="TIGR00457">
    <property type="entry name" value="asnS"/>
    <property type="match status" value="1"/>
</dbReference>
<dbReference type="InterPro" id="IPR004522">
    <property type="entry name" value="Asn-tRNA-ligase"/>
</dbReference>